<feature type="transmembrane region" description="Helical" evidence="1">
    <location>
        <begin position="43"/>
        <end position="65"/>
    </location>
</feature>
<dbReference type="GO" id="GO:0016746">
    <property type="term" value="F:acyltransferase activity"/>
    <property type="evidence" value="ECO:0007669"/>
    <property type="project" value="UniProtKB-KW"/>
</dbReference>
<protein>
    <submittedName>
        <fullName evidence="3">Acyltransferase family protein</fullName>
        <ecNumber evidence="3">2.3.-.-</ecNumber>
    </submittedName>
</protein>
<evidence type="ECO:0000313" key="3">
    <source>
        <dbReference type="EMBL" id="MFD2058780.1"/>
    </source>
</evidence>
<sequence>MAQTKNNEIEMLRAFSIMLVVLSHIPFYLPWESAVWGPLFQRANFWFGVDIFFVISGYVVTTSLLREITPGARPARILASFAIRRAYRLLPLSWTVLATVLVLSLIWYKTEVFGSFYGNLSDAVAVLFYSANWHFYECATKAVEPCGIHQGLYWSLSLEEQFYIVLPLVIVFARKYLMAICIGGMLLQLPLDRDIHSALWITRTDALLVGVLIALCRNNNPGSLLFKPDFLRNDAVRIPLLVFILTGMALLAAGSVVSFSVSLIALGGGALVWAASFNEGLLLRKQHSVLVWIGSRSYAIYLLHNIAFISSKVLLAGIVGDRDKIGAHAYSISLVVVGLGLTAVLAELSARYLEKPLQKHGRRIAERLRNPIAIPTEETPLPVLRVAG</sequence>
<dbReference type="RefSeq" id="WP_379027217.1">
    <property type="nucleotide sequence ID" value="NZ_JBHUGY010000080.1"/>
</dbReference>
<dbReference type="Pfam" id="PF01757">
    <property type="entry name" value="Acyl_transf_3"/>
    <property type="match status" value="1"/>
</dbReference>
<evidence type="ECO:0000313" key="4">
    <source>
        <dbReference type="Proteomes" id="UP001597349"/>
    </source>
</evidence>
<dbReference type="PANTHER" id="PTHR23028">
    <property type="entry name" value="ACETYLTRANSFERASE"/>
    <property type="match status" value="1"/>
</dbReference>
<dbReference type="PANTHER" id="PTHR23028:SF53">
    <property type="entry name" value="ACYL_TRANSF_3 DOMAIN-CONTAINING PROTEIN"/>
    <property type="match status" value="1"/>
</dbReference>
<comment type="caution">
    <text evidence="3">The sequence shown here is derived from an EMBL/GenBank/DDBJ whole genome shotgun (WGS) entry which is preliminary data.</text>
</comment>
<dbReference type="InterPro" id="IPR002656">
    <property type="entry name" value="Acyl_transf_3_dom"/>
</dbReference>
<feature type="transmembrane region" description="Helical" evidence="1">
    <location>
        <begin position="298"/>
        <end position="318"/>
    </location>
</feature>
<feature type="transmembrane region" description="Helical" evidence="1">
    <location>
        <begin position="162"/>
        <end position="187"/>
    </location>
</feature>
<accession>A0ABW4WQQ4</accession>
<gene>
    <name evidence="3" type="ORF">ACFSQT_38615</name>
</gene>
<keyword evidence="4" id="KW-1185">Reference proteome</keyword>
<keyword evidence="1" id="KW-1133">Transmembrane helix</keyword>
<dbReference type="Proteomes" id="UP001597349">
    <property type="component" value="Unassembled WGS sequence"/>
</dbReference>
<feature type="transmembrane region" description="Helical" evidence="1">
    <location>
        <begin position="12"/>
        <end position="31"/>
    </location>
</feature>
<reference evidence="4" key="1">
    <citation type="journal article" date="2019" name="Int. J. Syst. Evol. Microbiol.">
        <title>The Global Catalogue of Microorganisms (GCM) 10K type strain sequencing project: providing services to taxonomists for standard genome sequencing and annotation.</title>
        <authorList>
            <consortium name="The Broad Institute Genomics Platform"/>
            <consortium name="The Broad Institute Genome Sequencing Center for Infectious Disease"/>
            <person name="Wu L."/>
            <person name="Ma J."/>
        </authorList>
    </citation>
    <scope>NUCLEOTIDE SEQUENCE [LARGE SCALE GENOMIC DNA]</scope>
    <source>
        <strain evidence="4">CGMCC 1.16226</strain>
    </source>
</reference>
<dbReference type="EC" id="2.3.-.-" evidence="3"/>
<keyword evidence="1" id="KW-0812">Transmembrane</keyword>
<dbReference type="EMBL" id="JBHUGY010000080">
    <property type="protein sequence ID" value="MFD2058780.1"/>
    <property type="molecule type" value="Genomic_DNA"/>
</dbReference>
<feature type="transmembrane region" description="Helical" evidence="1">
    <location>
        <begin position="86"/>
        <end position="108"/>
    </location>
</feature>
<organism evidence="3 4">
    <name type="scientific">Mesorhizobium calcicola</name>
    <dbReference type="NCBI Taxonomy" id="1300310"/>
    <lineage>
        <taxon>Bacteria</taxon>
        <taxon>Pseudomonadati</taxon>
        <taxon>Pseudomonadota</taxon>
        <taxon>Alphaproteobacteria</taxon>
        <taxon>Hyphomicrobiales</taxon>
        <taxon>Phyllobacteriaceae</taxon>
        <taxon>Mesorhizobium</taxon>
    </lineage>
</organism>
<keyword evidence="3" id="KW-0808">Transferase</keyword>
<dbReference type="InterPro" id="IPR050879">
    <property type="entry name" value="Acyltransferase_3"/>
</dbReference>
<name>A0ABW4WQQ4_9HYPH</name>
<feature type="transmembrane region" description="Helical" evidence="1">
    <location>
        <begin position="235"/>
        <end position="253"/>
    </location>
</feature>
<proteinExistence type="predicted"/>
<feature type="transmembrane region" description="Helical" evidence="1">
    <location>
        <begin position="259"/>
        <end position="277"/>
    </location>
</feature>
<feature type="domain" description="Acyltransferase 3" evidence="2">
    <location>
        <begin position="7"/>
        <end position="346"/>
    </location>
</feature>
<keyword evidence="1" id="KW-0472">Membrane</keyword>
<evidence type="ECO:0000259" key="2">
    <source>
        <dbReference type="Pfam" id="PF01757"/>
    </source>
</evidence>
<evidence type="ECO:0000256" key="1">
    <source>
        <dbReference type="SAM" id="Phobius"/>
    </source>
</evidence>
<keyword evidence="3" id="KW-0012">Acyltransferase</keyword>
<feature type="transmembrane region" description="Helical" evidence="1">
    <location>
        <begin position="330"/>
        <end position="353"/>
    </location>
</feature>